<dbReference type="InterPro" id="IPR040161">
    <property type="entry name" value="FB224"/>
</dbReference>
<protein>
    <submittedName>
        <fullName evidence="2">FTH domain-containing protein</fullName>
    </submittedName>
</protein>
<dbReference type="PANTHER" id="PTHR23015:SF4">
    <property type="entry name" value="DUF38 DOMAIN-CONTAINING PROTEIN-RELATED"/>
    <property type="match status" value="1"/>
</dbReference>
<organism evidence="2 3">
    <name type="scientific">Caenorhabditis japonica</name>
    <dbReference type="NCBI Taxonomy" id="281687"/>
    <lineage>
        <taxon>Eukaryota</taxon>
        <taxon>Metazoa</taxon>
        <taxon>Ecdysozoa</taxon>
        <taxon>Nematoda</taxon>
        <taxon>Chromadorea</taxon>
        <taxon>Rhabditida</taxon>
        <taxon>Rhabditina</taxon>
        <taxon>Rhabditomorpha</taxon>
        <taxon>Rhabditoidea</taxon>
        <taxon>Rhabditidae</taxon>
        <taxon>Peloderinae</taxon>
        <taxon>Caenorhabditis</taxon>
    </lineage>
</organism>
<dbReference type="GO" id="GO:0045087">
    <property type="term" value="P:innate immune response"/>
    <property type="evidence" value="ECO:0007669"/>
    <property type="project" value="TreeGrafter"/>
</dbReference>
<reference evidence="3" key="1">
    <citation type="submission" date="2010-08" db="EMBL/GenBank/DDBJ databases">
        <authorList>
            <consortium name="Caenorhabditis japonica Sequencing Consortium"/>
            <person name="Wilson R.K."/>
        </authorList>
    </citation>
    <scope>NUCLEOTIDE SEQUENCE [LARGE SCALE GENOMIC DNA]</scope>
    <source>
        <strain evidence="3">DF5081</strain>
    </source>
</reference>
<dbReference type="PANTHER" id="PTHR23015">
    <property type="entry name" value="UNCHARACTERIZED C.ELEGANS PROTEIN"/>
    <property type="match status" value="1"/>
</dbReference>
<dbReference type="EnsemblMetazoa" id="CJA03561.1">
    <property type="protein sequence ID" value="CJA03561.1"/>
    <property type="gene ID" value="WBGene00122765"/>
</dbReference>
<dbReference type="Proteomes" id="UP000005237">
    <property type="component" value="Unassembled WGS sequence"/>
</dbReference>
<feature type="domain" description="DUF38" evidence="1">
    <location>
        <begin position="149"/>
        <end position="287"/>
    </location>
</feature>
<evidence type="ECO:0000313" key="2">
    <source>
        <dbReference type="EnsemblMetazoa" id="CJA03561.1"/>
    </source>
</evidence>
<keyword evidence="3" id="KW-1185">Reference proteome</keyword>
<dbReference type="InterPro" id="IPR002900">
    <property type="entry name" value="DUF38/FTH_CAE_spp"/>
</dbReference>
<dbReference type="Pfam" id="PF01827">
    <property type="entry name" value="FTH"/>
    <property type="match status" value="1"/>
</dbReference>
<accession>A0A8R1DJ47</accession>
<reference evidence="2" key="2">
    <citation type="submission" date="2022-06" db="UniProtKB">
        <authorList>
            <consortium name="EnsemblMetazoa"/>
        </authorList>
    </citation>
    <scope>IDENTIFICATION</scope>
    <source>
        <strain evidence="2">DF5081</strain>
    </source>
</reference>
<name>A0A8R1DJ47_CAEJA</name>
<proteinExistence type="predicted"/>
<dbReference type="AlphaFoldDB" id="A0A8R1DJ47"/>
<sequence length="336" mass="39009">MARPRPVLSEMPFHVLTKIIKLAGGTVTRCRLRKCSKSLQYAVDHTSHHFDSFSLSIQGDNVDIMFEESTNSITVLNYNYHPDGCLVTVDEWYGLPRSGKILYKRDFAVQAVDDLCTLLKNPNLTIGKFKVVVKSMFENNEIWTESVETFLNKFHEKFGRHRHKLRAEEFFIHFHDNTQNEVLHFLPHFEPKWLKTIKIEKCGENQGDLGKINQITELEQWKNAEHLDITHISEIVPGVELKNFKTISVGVPWISSNNLKELVEAFTHSQNFVHCQIICTDLSRHVLKMQFGESVSLDPKQKFERVIKSETGNDEWLKITVHKYTIDFVKILPVNF</sequence>
<evidence type="ECO:0000259" key="1">
    <source>
        <dbReference type="Pfam" id="PF01827"/>
    </source>
</evidence>
<evidence type="ECO:0000313" key="3">
    <source>
        <dbReference type="Proteomes" id="UP000005237"/>
    </source>
</evidence>